<dbReference type="GO" id="GO:0016747">
    <property type="term" value="F:acyltransferase activity, transferring groups other than amino-acyl groups"/>
    <property type="evidence" value="ECO:0007669"/>
    <property type="project" value="InterPro"/>
</dbReference>
<gene>
    <name evidence="4" type="ORF">HNR73_007271</name>
</gene>
<evidence type="ECO:0000313" key="4">
    <source>
        <dbReference type="EMBL" id="MBB6039377.1"/>
    </source>
</evidence>
<comment type="caution">
    <text evidence="4">The sequence shown here is derived from an EMBL/GenBank/DDBJ whole genome shotgun (WGS) entry which is preliminary data.</text>
</comment>
<evidence type="ECO:0000259" key="3">
    <source>
        <dbReference type="PROSITE" id="PS51186"/>
    </source>
</evidence>
<accession>A0A841G138</accession>
<dbReference type="AlphaFoldDB" id="A0A841G138"/>
<dbReference type="PROSITE" id="PS51186">
    <property type="entry name" value="GNAT"/>
    <property type="match status" value="1"/>
</dbReference>
<dbReference type="Proteomes" id="UP000548476">
    <property type="component" value="Unassembled WGS sequence"/>
</dbReference>
<dbReference type="InterPro" id="IPR000182">
    <property type="entry name" value="GNAT_dom"/>
</dbReference>
<evidence type="ECO:0000256" key="1">
    <source>
        <dbReference type="ARBA" id="ARBA00022679"/>
    </source>
</evidence>
<proteinExistence type="predicted"/>
<dbReference type="Gene3D" id="3.40.630.30">
    <property type="match status" value="1"/>
</dbReference>
<dbReference type="CDD" id="cd04301">
    <property type="entry name" value="NAT_SF"/>
    <property type="match status" value="1"/>
</dbReference>
<keyword evidence="2" id="KW-0012">Acyltransferase</keyword>
<dbReference type="PANTHER" id="PTHR43877">
    <property type="entry name" value="AMINOALKYLPHOSPHONATE N-ACETYLTRANSFERASE-RELATED-RELATED"/>
    <property type="match status" value="1"/>
</dbReference>
<name>A0A841G138_9ACTN</name>
<keyword evidence="5" id="KW-1185">Reference proteome</keyword>
<reference evidence="4 5" key="1">
    <citation type="submission" date="2020-08" db="EMBL/GenBank/DDBJ databases">
        <title>Genomic Encyclopedia of Type Strains, Phase IV (KMG-IV): sequencing the most valuable type-strain genomes for metagenomic binning, comparative biology and taxonomic classification.</title>
        <authorList>
            <person name="Goeker M."/>
        </authorList>
    </citation>
    <scope>NUCLEOTIDE SEQUENCE [LARGE SCALE GENOMIC DNA]</scope>
    <source>
        <strain evidence="4 5">YIM 65646</strain>
    </source>
</reference>
<dbReference type="InterPro" id="IPR016181">
    <property type="entry name" value="Acyl_CoA_acyltransferase"/>
</dbReference>
<sequence>MRIEALHVDDDAAVRELAELRRAVLAHDEPEHPGADAEVLAALLRAPRPGNDFQHWIVRSGDSLVGYAELMLPQVENRTSAQLEGHVHPDHRRRGIGTALYRHCAAQAVAEKRTRISAHTTGHVTGGKFTRTEPGVSFLSAMGLTRVLDEVRSGLDLATVDDAVLDRLNTEAWAKAAEYELLTWIDRAPESLAEGVAYLEGRMGTDVPTGDLDIEPQRFDLARWRAIEDVSVRRLRTTYYAAARHVDTDEVAAWTGVVVPRRPRSLGHQTTTIVDPAHRGRRLGTLVKLGNLARLRADEPELRSVETYNSVHNTHMIAINEAMGFVVHDLAAHFQGDL</sequence>
<dbReference type="SUPFAM" id="SSF55729">
    <property type="entry name" value="Acyl-CoA N-acyltransferases (Nat)"/>
    <property type="match status" value="2"/>
</dbReference>
<dbReference type="InterPro" id="IPR050832">
    <property type="entry name" value="Bact_Acetyltransf"/>
</dbReference>
<protein>
    <submittedName>
        <fullName evidence="4">GNAT superfamily N-acetyltransferase</fullName>
    </submittedName>
</protein>
<evidence type="ECO:0000313" key="5">
    <source>
        <dbReference type="Proteomes" id="UP000548476"/>
    </source>
</evidence>
<dbReference type="EMBL" id="JACHGT010000021">
    <property type="protein sequence ID" value="MBB6039377.1"/>
    <property type="molecule type" value="Genomic_DNA"/>
</dbReference>
<keyword evidence="1 4" id="KW-0808">Transferase</keyword>
<evidence type="ECO:0000256" key="2">
    <source>
        <dbReference type="ARBA" id="ARBA00023315"/>
    </source>
</evidence>
<feature type="domain" description="N-acetyltransferase" evidence="3">
    <location>
        <begin position="12"/>
        <end position="171"/>
    </location>
</feature>
<organism evidence="4 5">
    <name type="scientific">Phytomonospora endophytica</name>
    <dbReference type="NCBI Taxonomy" id="714109"/>
    <lineage>
        <taxon>Bacteria</taxon>
        <taxon>Bacillati</taxon>
        <taxon>Actinomycetota</taxon>
        <taxon>Actinomycetes</taxon>
        <taxon>Micromonosporales</taxon>
        <taxon>Micromonosporaceae</taxon>
        <taxon>Phytomonospora</taxon>
    </lineage>
</organism>
<dbReference type="Pfam" id="PF00583">
    <property type="entry name" value="Acetyltransf_1"/>
    <property type="match status" value="1"/>
</dbReference>